<evidence type="ECO:0000313" key="3">
    <source>
        <dbReference type="EMBL" id="OXU17593.1"/>
    </source>
</evidence>
<protein>
    <recommendedName>
        <fullName evidence="1">RNA-directed DNA polymerase</fullName>
        <ecNumber evidence="1">2.7.7.49</ecNumber>
    </recommendedName>
</protein>
<proteinExistence type="predicted"/>
<dbReference type="Gene3D" id="3.30.420.10">
    <property type="entry name" value="Ribonuclease H-like superfamily/Ribonuclease H"/>
    <property type="match status" value="1"/>
</dbReference>
<dbReference type="SUPFAM" id="SSF53098">
    <property type="entry name" value="Ribonuclease H-like"/>
    <property type="match status" value="1"/>
</dbReference>
<dbReference type="InterPro" id="IPR001584">
    <property type="entry name" value="Integrase_cat-core"/>
</dbReference>
<dbReference type="GO" id="GO:0015074">
    <property type="term" value="P:DNA integration"/>
    <property type="evidence" value="ECO:0007669"/>
    <property type="project" value="InterPro"/>
</dbReference>
<evidence type="ECO:0000256" key="1">
    <source>
        <dbReference type="ARBA" id="ARBA00012493"/>
    </source>
</evidence>
<dbReference type="PANTHER" id="PTHR37984">
    <property type="entry name" value="PROTEIN CBG26694"/>
    <property type="match status" value="1"/>
</dbReference>
<dbReference type="InterPro" id="IPR041588">
    <property type="entry name" value="Integrase_H2C2"/>
</dbReference>
<evidence type="ECO:0000259" key="2">
    <source>
        <dbReference type="PROSITE" id="PS50994"/>
    </source>
</evidence>
<dbReference type="Proteomes" id="UP000215335">
    <property type="component" value="Unassembled WGS sequence"/>
</dbReference>
<dbReference type="InterPro" id="IPR050951">
    <property type="entry name" value="Retrovirus_Pol_polyprotein"/>
</dbReference>
<dbReference type="EC" id="2.7.7.49" evidence="1"/>
<dbReference type="AlphaFoldDB" id="A0A232EGX8"/>
<dbReference type="GO" id="GO:0003676">
    <property type="term" value="F:nucleic acid binding"/>
    <property type="evidence" value="ECO:0007669"/>
    <property type="project" value="InterPro"/>
</dbReference>
<dbReference type="Pfam" id="PF17921">
    <property type="entry name" value="Integrase_H2C2"/>
    <property type="match status" value="1"/>
</dbReference>
<comment type="caution">
    <text evidence="3">The sequence shown here is derived from an EMBL/GenBank/DDBJ whole genome shotgun (WGS) entry which is preliminary data.</text>
</comment>
<sequence length="140" mass="15924">MYCDITDCIVRLHIPEKLRQAAVDTVHGLLHPSGRGTMRTLKSKYSWPAIKKASLKWTKECIECQRVKKDCTALTTATAIFNNCISHYSSPLICTSDQGPQFRATIFKAFTRFLSSHKTRTSPYHPASNGIIERWHDMLP</sequence>
<dbReference type="InterPro" id="IPR012337">
    <property type="entry name" value="RNaseH-like_sf"/>
</dbReference>
<dbReference type="STRING" id="543379.A0A232EGX8"/>
<accession>A0A232EGX8</accession>
<organism evidence="3 4">
    <name type="scientific">Trichomalopsis sarcophagae</name>
    <dbReference type="NCBI Taxonomy" id="543379"/>
    <lineage>
        <taxon>Eukaryota</taxon>
        <taxon>Metazoa</taxon>
        <taxon>Ecdysozoa</taxon>
        <taxon>Arthropoda</taxon>
        <taxon>Hexapoda</taxon>
        <taxon>Insecta</taxon>
        <taxon>Pterygota</taxon>
        <taxon>Neoptera</taxon>
        <taxon>Endopterygota</taxon>
        <taxon>Hymenoptera</taxon>
        <taxon>Apocrita</taxon>
        <taxon>Proctotrupomorpha</taxon>
        <taxon>Chalcidoidea</taxon>
        <taxon>Pteromalidae</taxon>
        <taxon>Pteromalinae</taxon>
        <taxon>Trichomalopsis</taxon>
    </lineage>
</organism>
<evidence type="ECO:0000313" key="4">
    <source>
        <dbReference type="Proteomes" id="UP000215335"/>
    </source>
</evidence>
<dbReference type="InterPro" id="IPR036397">
    <property type="entry name" value="RNaseH_sf"/>
</dbReference>
<dbReference type="GO" id="GO:0003964">
    <property type="term" value="F:RNA-directed DNA polymerase activity"/>
    <property type="evidence" value="ECO:0007669"/>
    <property type="project" value="UniProtKB-EC"/>
</dbReference>
<dbReference type="PANTHER" id="PTHR37984:SF15">
    <property type="entry name" value="INTEGRASE CATALYTIC DOMAIN-CONTAINING PROTEIN"/>
    <property type="match status" value="1"/>
</dbReference>
<gene>
    <name evidence="3" type="ORF">TSAR_008829</name>
</gene>
<reference evidence="3 4" key="1">
    <citation type="journal article" date="2017" name="Curr. Biol.">
        <title>The Evolution of Venom by Co-option of Single-Copy Genes.</title>
        <authorList>
            <person name="Martinson E.O."/>
            <person name="Mrinalini"/>
            <person name="Kelkar Y.D."/>
            <person name="Chang C.H."/>
            <person name="Werren J.H."/>
        </authorList>
    </citation>
    <scope>NUCLEOTIDE SEQUENCE [LARGE SCALE GENOMIC DNA]</scope>
    <source>
        <strain evidence="3 4">Alberta</strain>
        <tissue evidence="3">Whole body</tissue>
    </source>
</reference>
<feature type="domain" description="Integrase catalytic" evidence="2">
    <location>
        <begin position="11"/>
        <end position="140"/>
    </location>
</feature>
<keyword evidence="4" id="KW-1185">Reference proteome</keyword>
<name>A0A232EGX8_9HYME</name>
<dbReference type="PROSITE" id="PS50994">
    <property type="entry name" value="INTEGRASE"/>
    <property type="match status" value="1"/>
</dbReference>
<dbReference type="EMBL" id="NNAY01004658">
    <property type="protein sequence ID" value="OXU17593.1"/>
    <property type="molecule type" value="Genomic_DNA"/>
</dbReference>